<sequence length="754" mass="78425">MALEQARAALSALHTSPSEEERRAADVWLRSFATQEGAWHRLLALLADPAATEHERFYAATALRPLAQRQKEPVHPDAAPAAVQQLAQQYAAAAAAGSWAVGNPVAAALAAVAVRAQNWPAEQLVPQMLLLLHSALQGAGAGGNSSSASTQLAAAVHLLSALAEAACSLDTSMHPQRREAAQAALAAAPEPLAAVQQALAASGTVQLQVAALQLLQTWCTLGPPPAGAEAAGELLWQLHLAALDPALGSAAAEAVAALYGSCCPEPGGSSSGNRASGSKCNGSGSNGTSEQWEQRRRVLLSTLCGLLPNFATALQQALSQAQGSSSRQVQLLNAALSMLGAAAKAADSQAQLAAAGQQAVADAVQLAADVALLALQHPQFDVLLAALQHWDEQLERWNALSTIGGGSSGRRSSSADGGGGSGGCTAVGAQQRQILLGQLCGALLQRMTLASHLPPECLTADARDLPDPVQQVRREVADTFRSATECLGVPAARQQLLQLAQQAQAAWQAGGGWQECECALYALNLVWGKQRSAQPDGSAATEAQQAAAMVAAALQPGVPKLAGTALTLLGGMAEQLPLLEGTEQRQQQQHPQQQQPLLPQLLSLLVQLLQQSADDKLSRNAATCCSRLAAHRPLAALLRLDAGGLGRAVVLGLLRAAAGAMPPYMVIAIADALHRVWRAVGNDRFAAWLRGAVLESAAEDAPWRKWKREAQEAAVADLLSPQCAQDARRFKRLLKVMTGGKKKGQRVDQPARGS</sequence>
<proteinExistence type="predicted"/>
<dbReference type="PANTHER" id="PTHR12363:SF54">
    <property type="entry name" value="NUCLEAR TRANSPORT RECEPTOR"/>
    <property type="match status" value="1"/>
</dbReference>
<evidence type="ECO:0000256" key="1">
    <source>
        <dbReference type="SAM" id="MobiDB-lite"/>
    </source>
</evidence>
<dbReference type="InterPro" id="IPR011989">
    <property type="entry name" value="ARM-like"/>
</dbReference>
<dbReference type="GO" id="GO:0006606">
    <property type="term" value="P:protein import into nucleus"/>
    <property type="evidence" value="ECO:0007669"/>
    <property type="project" value="TreeGrafter"/>
</dbReference>
<accession>A0A2P6TPD6</accession>
<dbReference type="PANTHER" id="PTHR12363">
    <property type="entry name" value="TRANSPORTIN 3 AND IMPORTIN 13"/>
    <property type="match status" value="1"/>
</dbReference>
<reference evidence="2 3" key="1">
    <citation type="journal article" date="2018" name="Plant J.">
        <title>Genome sequences of Chlorella sorokiniana UTEX 1602 and Micractinium conductrix SAG 241.80: implications to maltose excretion by a green alga.</title>
        <authorList>
            <person name="Arriola M.B."/>
            <person name="Velmurugan N."/>
            <person name="Zhang Y."/>
            <person name="Plunkett M.H."/>
            <person name="Hondzo H."/>
            <person name="Barney B.M."/>
        </authorList>
    </citation>
    <scope>NUCLEOTIDE SEQUENCE [LARGE SCALE GENOMIC DNA]</scope>
    <source>
        <strain evidence="3">UTEX 1602</strain>
    </source>
</reference>
<dbReference type="InterPro" id="IPR016024">
    <property type="entry name" value="ARM-type_fold"/>
</dbReference>
<comment type="caution">
    <text evidence="2">The sequence shown here is derived from an EMBL/GenBank/DDBJ whole genome shotgun (WGS) entry which is preliminary data.</text>
</comment>
<feature type="region of interest" description="Disordered" evidence="1">
    <location>
        <begin position="270"/>
        <end position="291"/>
    </location>
</feature>
<evidence type="ECO:0000313" key="3">
    <source>
        <dbReference type="Proteomes" id="UP000239899"/>
    </source>
</evidence>
<dbReference type="AlphaFoldDB" id="A0A2P6TPD6"/>
<dbReference type="GO" id="GO:0005737">
    <property type="term" value="C:cytoplasm"/>
    <property type="evidence" value="ECO:0007669"/>
    <property type="project" value="TreeGrafter"/>
</dbReference>
<evidence type="ECO:0000313" key="2">
    <source>
        <dbReference type="EMBL" id="PRW55895.1"/>
    </source>
</evidence>
<gene>
    <name evidence="2" type="ORF">C2E21_5103</name>
</gene>
<protein>
    <submittedName>
        <fullName evidence="2">Nuclear transport regulator (ISS)</fullName>
    </submittedName>
</protein>
<dbReference type="Gene3D" id="1.25.10.10">
    <property type="entry name" value="Leucine-rich Repeat Variant"/>
    <property type="match status" value="1"/>
</dbReference>
<name>A0A2P6TPD6_CHLSO</name>
<dbReference type="Proteomes" id="UP000239899">
    <property type="component" value="Unassembled WGS sequence"/>
</dbReference>
<dbReference type="InterPro" id="IPR051345">
    <property type="entry name" value="Importin_beta-like_NTR"/>
</dbReference>
<organism evidence="2 3">
    <name type="scientific">Chlorella sorokiniana</name>
    <name type="common">Freshwater green alga</name>
    <dbReference type="NCBI Taxonomy" id="3076"/>
    <lineage>
        <taxon>Eukaryota</taxon>
        <taxon>Viridiplantae</taxon>
        <taxon>Chlorophyta</taxon>
        <taxon>core chlorophytes</taxon>
        <taxon>Trebouxiophyceae</taxon>
        <taxon>Chlorellales</taxon>
        <taxon>Chlorellaceae</taxon>
        <taxon>Chlorella clade</taxon>
        <taxon>Chlorella</taxon>
    </lineage>
</organism>
<keyword evidence="3" id="KW-1185">Reference proteome</keyword>
<dbReference type="OrthoDB" id="515902at2759"/>
<feature type="compositionally biased region" description="Low complexity" evidence="1">
    <location>
        <begin position="270"/>
        <end position="289"/>
    </location>
</feature>
<dbReference type="SUPFAM" id="SSF48371">
    <property type="entry name" value="ARM repeat"/>
    <property type="match status" value="1"/>
</dbReference>
<dbReference type="EMBL" id="LHPG02000009">
    <property type="protein sequence ID" value="PRW55895.1"/>
    <property type="molecule type" value="Genomic_DNA"/>
</dbReference>